<evidence type="ECO:0000313" key="2">
    <source>
        <dbReference type="Proteomes" id="UP000320095"/>
    </source>
</evidence>
<dbReference type="RefSeq" id="WP_140693838.1">
    <property type="nucleotide sequence ID" value="NZ_RCZG01000007.1"/>
</dbReference>
<organism evidence="1 2">
    <name type="scientific">Mycolicibacterium hodleri</name>
    <dbReference type="NCBI Taxonomy" id="49897"/>
    <lineage>
        <taxon>Bacteria</taxon>
        <taxon>Bacillati</taxon>
        <taxon>Actinomycetota</taxon>
        <taxon>Actinomycetes</taxon>
        <taxon>Mycobacteriales</taxon>
        <taxon>Mycobacteriaceae</taxon>
        <taxon>Mycolicibacterium</taxon>
    </lineage>
</organism>
<dbReference type="EMBL" id="RCZG01000007">
    <property type="protein sequence ID" value="TPG32743.1"/>
    <property type="molecule type" value="Genomic_DNA"/>
</dbReference>
<protein>
    <submittedName>
        <fullName evidence="1">Uncharacterized protein</fullName>
    </submittedName>
</protein>
<accession>A0A502E517</accession>
<evidence type="ECO:0000313" key="1">
    <source>
        <dbReference type="EMBL" id="TPG32743.1"/>
    </source>
</evidence>
<dbReference type="Proteomes" id="UP000320095">
    <property type="component" value="Unassembled WGS sequence"/>
</dbReference>
<sequence length="379" mass="41973">MLSTEEIDRELDSRTREVNAASATLLELDNHPGLQHVRRYPPTGVTATRWAEVGKSLDELWQDVARMTSILDSAKAARARRSKLGEDDRVELTRWLRERPLEVSRERIPLAKRVITGPGETVGYVGLADMAADMRDAYPAVAEFLDDVDRINSLIVTRLAPLQQQLDDAGAAFPREVAELLAVSATDPLALTTQDVEERIRVIANEVEHRSAELAELSALRANWPGAIGETAARLDTLRQGVDRLAEIRATAERDVVSGPLPVRVDIEPDLRAELGAMTAPDPPALRALRRRIEAAMRVQAEDEELAQGLLDRRMELKGRLTAYQAKAARLDLGEDRDLLACSRIASGLLHRQPCDLRAVTRAVADYQQLLVEKQESAT</sequence>
<name>A0A502E517_9MYCO</name>
<proteinExistence type="predicted"/>
<keyword evidence="2" id="KW-1185">Reference proteome</keyword>
<comment type="caution">
    <text evidence="1">The sequence shown here is derived from an EMBL/GenBank/DDBJ whole genome shotgun (WGS) entry which is preliminary data.</text>
</comment>
<dbReference type="OrthoDB" id="3375894at2"/>
<gene>
    <name evidence="1" type="ORF">EAH80_18230</name>
</gene>
<reference evidence="1 2" key="1">
    <citation type="journal article" date="2019" name="Environ. Microbiol.">
        <title>Species interactions and distinct microbial communities in high Arctic permafrost affected cryosols are associated with the CH4 and CO2 gas fluxes.</title>
        <authorList>
            <person name="Altshuler I."/>
            <person name="Hamel J."/>
            <person name="Turney S."/>
            <person name="Magnuson E."/>
            <person name="Levesque R."/>
            <person name="Greer C."/>
            <person name="Whyte L.G."/>
        </authorList>
    </citation>
    <scope>NUCLEOTIDE SEQUENCE [LARGE SCALE GENOMIC DNA]</scope>
    <source>
        <strain evidence="1 2">S5.20</strain>
    </source>
</reference>
<dbReference type="AlphaFoldDB" id="A0A502E517"/>